<evidence type="ECO:0000313" key="3">
    <source>
        <dbReference type="Proteomes" id="UP000297245"/>
    </source>
</evidence>
<reference evidence="2 3" key="1">
    <citation type="journal article" date="2019" name="Nat. Ecol. Evol.">
        <title>Megaphylogeny resolves global patterns of mushroom evolution.</title>
        <authorList>
            <person name="Varga T."/>
            <person name="Krizsan K."/>
            <person name="Foldi C."/>
            <person name="Dima B."/>
            <person name="Sanchez-Garcia M."/>
            <person name="Sanchez-Ramirez S."/>
            <person name="Szollosi G.J."/>
            <person name="Szarkandi J.G."/>
            <person name="Papp V."/>
            <person name="Albert L."/>
            <person name="Andreopoulos W."/>
            <person name="Angelini C."/>
            <person name="Antonin V."/>
            <person name="Barry K.W."/>
            <person name="Bougher N.L."/>
            <person name="Buchanan P."/>
            <person name="Buyck B."/>
            <person name="Bense V."/>
            <person name="Catcheside P."/>
            <person name="Chovatia M."/>
            <person name="Cooper J."/>
            <person name="Damon W."/>
            <person name="Desjardin D."/>
            <person name="Finy P."/>
            <person name="Geml J."/>
            <person name="Haridas S."/>
            <person name="Hughes K."/>
            <person name="Justo A."/>
            <person name="Karasinski D."/>
            <person name="Kautmanova I."/>
            <person name="Kiss B."/>
            <person name="Kocsube S."/>
            <person name="Kotiranta H."/>
            <person name="LaButti K.M."/>
            <person name="Lechner B.E."/>
            <person name="Liimatainen K."/>
            <person name="Lipzen A."/>
            <person name="Lukacs Z."/>
            <person name="Mihaltcheva S."/>
            <person name="Morgado L.N."/>
            <person name="Niskanen T."/>
            <person name="Noordeloos M.E."/>
            <person name="Ohm R.A."/>
            <person name="Ortiz-Santana B."/>
            <person name="Ovrebo C."/>
            <person name="Racz N."/>
            <person name="Riley R."/>
            <person name="Savchenko A."/>
            <person name="Shiryaev A."/>
            <person name="Soop K."/>
            <person name="Spirin V."/>
            <person name="Szebenyi C."/>
            <person name="Tomsovsky M."/>
            <person name="Tulloss R.E."/>
            <person name="Uehling J."/>
            <person name="Grigoriev I.V."/>
            <person name="Vagvolgyi C."/>
            <person name="Papp T."/>
            <person name="Martin F.M."/>
            <person name="Miettinen O."/>
            <person name="Hibbett D.S."/>
            <person name="Nagy L.G."/>
        </authorList>
    </citation>
    <scope>NUCLEOTIDE SEQUENCE [LARGE SCALE GENOMIC DNA]</scope>
    <source>
        <strain evidence="2 3">CBS 962.96</strain>
    </source>
</reference>
<protein>
    <submittedName>
        <fullName evidence="2">Uncharacterized protein</fullName>
    </submittedName>
</protein>
<dbReference type="OrthoDB" id="3365698at2759"/>
<feature type="coiled-coil region" evidence="1">
    <location>
        <begin position="35"/>
        <end position="76"/>
    </location>
</feature>
<gene>
    <name evidence="2" type="ORF">K435DRAFT_880339</name>
</gene>
<dbReference type="AlphaFoldDB" id="A0A4S8KJZ1"/>
<accession>A0A4S8KJZ1</accession>
<proteinExistence type="predicted"/>
<sequence>MRPQTTNLGSAEVHCKKSSVLDTLRANFGTYTSDITNASQRLIDAEQDAQRCDDEIQKLEADIRRFEKSLQKSLATSFA</sequence>
<keyword evidence="3" id="KW-1185">Reference proteome</keyword>
<evidence type="ECO:0000256" key="1">
    <source>
        <dbReference type="SAM" id="Coils"/>
    </source>
</evidence>
<name>A0A4S8KJZ1_DENBC</name>
<keyword evidence="1" id="KW-0175">Coiled coil</keyword>
<evidence type="ECO:0000313" key="2">
    <source>
        <dbReference type="EMBL" id="THU75691.1"/>
    </source>
</evidence>
<dbReference type="Proteomes" id="UP000297245">
    <property type="component" value="Unassembled WGS sequence"/>
</dbReference>
<organism evidence="2 3">
    <name type="scientific">Dendrothele bispora (strain CBS 962.96)</name>
    <dbReference type="NCBI Taxonomy" id="1314807"/>
    <lineage>
        <taxon>Eukaryota</taxon>
        <taxon>Fungi</taxon>
        <taxon>Dikarya</taxon>
        <taxon>Basidiomycota</taxon>
        <taxon>Agaricomycotina</taxon>
        <taxon>Agaricomycetes</taxon>
        <taxon>Agaricomycetidae</taxon>
        <taxon>Agaricales</taxon>
        <taxon>Agaricales incertae sedis</taxon>
        <taxon>Dendrothele</taxon>
    </lineage>
</organism>
<dbReference type="EMBL" id="ML181674">
    <property type="protein sequence ID" value="THU75691.1"/>
    <property type="molecule type" value="Genomic_DNA"/>
</dbReference>